<feature type="compositionally biased region" description="Low complexity" evidence="2">
    <location>
        <begin position="46"/>
        <end position="57"/>
    </location>
</feature>
<protein>
    <submittedName>
        <fullName evidence="4">Sugar transporter</fullName>
    </submittedName>
</protein>
<reference evidence="5" key="1">
    <citation type="journal article" date="2019" name="Int. J. Syst. Evol. Microbiol.">
        <title>The Global Catalogue of Microorganisms (GCM) 10K type strain sequencing project: providing services to taxonomists for standard genome sequencing and annotation.</title>
        <authorList>
            <consortium name="The Broad Institute Genomics Platform"/>
            <consortium name="The Broad Institute Genome Sequencing Center for Infectious Disease"/>
            <person name="Wu L."/>
            <person name="Ma J."/>
        </authorList>
    </citation>
    <scope>NUCLEOTIDE SEQUENCE [LARGE SCALE GENOMIC DNA]</scope>
    <source>
        <strain evidence="5">KCTC 62192</strain>
    </source>
</reference>
<keyword evidence="5" id="KW-1185">Reference proteome</keyword>
<keyword evidence="1" id="KW-0175">Coiled coil</keyword>
<evidence type="ECO:0000256" key="1">
    <source>
        <dbReference type="SAM" id="Coils"/>
    </source>
</evidence>
<keyword evidence="4" id="KW-0813">Transport</keyword>
<sequence length="455" mass="50073">MPDRSESTEDTPAENGAAAGQGRPAGARPGPRSVPGAGKPGGGPNQNGPNQKMKPGARPGGKQGPGGAKPAPVVQIRPLSEPAKMKRRHWGLMLSFVLAVLLPLAATGVYLWALSSDQYASDVGFTVRKEDNSSSTASLIGGLAQFTGIGGGGGSDSDILYEYIQSPQIVENIDKKLDLRKLYSQHWPSDPLFSLWPSSNNEQLLWYWQRMVRISYDKSTGLIDLTVLAFTPEAAQKIAHEIVVESQAMINNLNITARHDALTYARQDLDEAVKRLKSAREAMTTFRTRTQIVDPSADIQGQMGVLNNLQQQLAAALINYDLLRDTASATDPRLSQAQRKIDVIRQRIATERKNFASDKVSTANEDYPTLMAQYESLNVDLQFAEETYRAALAAYDVARSNASRDTRYLASYVQPTLPDSSEYPQRYVLFGLTALFLMMIWAIAALIYYSIRDRR</sequence>
<name>A0ABV7ANA0_9RHOB</name>
<keyword evidence="4" id="KW-0762">Sugar transport</keyword>
<evidence type="ECO:0000256" key="2">
    <source>
        <dbReference type="SAM" id="MobiDB-lite"/>
    </source>
</evidence>
<evidence type="ECO:0000256" key="3">
    <source>
        <dbReference type="SAM" id="Phobius"/>
    </source>
</evidence>
<feature type="transmembrane region" description="Helical" evidence="3">
    <location>
        <begin position="427"/>
        <end position="449"/>
    </location>
</feature>
<dbReference type="EMBL" id="JBHRSK010000021">
    <property type="protein sequence ID" value="MFC2970462.1"/>
    <property type="molecule type" value="Genomic_DNA"/>
</dbReference>
<dbReference type="PANTHER" id="PTHR32309:SF13">
    <property type="entry name" value="FERRIC ENTEROBACTIN TRANSPORT PROTEIN FEPE"/>
    <property type="match status" value="1"/>
</dbReference>
<feature type="compositionally biased region" description="Gly residues" evidence="2">
    <location>
        <begin position="58"/>
        <end position="67"/>
    </location>
</feature>
<evidence type="ECO:0000313" key="4">
    <source>
        <dbReference type="EMBL" id="MFC2970462.1"/>
    </source>
</evidence>
<dbReference type="PANTHER" id="PTHR32309">
    <property type="entry name" value="TYROSINE-PROTEIN KINASE"/>
    <property type="match status" value="1"/>
</dbReference>
<feature type="compositionally biased region" description="Low complexity" evidence="2">
    <location>
        <begin position="16"/>
        <end position="37"/>
    </location>
</feature>
<gene>
    <name evidence="4" type="ORF">ACFOES_20380</name>
</gene>
<keyword evidence="3" id="KW-1133">Transmembrane helix</keyword>
<comment type="caution">
    <text evidence="4">The sequence shown here is derived from an EMBL/GenBank/DDBJ whole genome shotgun (WGS) entry which is preliminary data.</text>
</comment>
<evidence type="ECO:0000313" key="5">
    <source>
        <dbReference type="Proteomes" id="UP001595443"/>
    </source>
</evidence>
<proteinExistence type="predicted"/>
<feature type="transmembrane region" description="Helical" evidence="3">
    <location>
        <begin position="90"/>
        <end position="113"/>
    </location>
</feature>
<dbReference type="InterPro" id="IPR050445">
    <property type="entry name" value="Bact_polysacc_biosynth/exp"/>
</dbReference>
<feature type="region of interest" description="Disordered" evidence="2">
    <location>
        <begin position="1"/>
        <end position="74"/>
    </location>
</feature>
<keyword evidence="3" id="KW-0812">Transmembrane</keyword>
<accession>A0ABV7ANA0</accession>
<feature type="coiled-coil region" evidence="1">
    <location>
        <begin position="306"/>
        <end position="354"/>
    </location>
</feature>
<dbReference type="Proteomes" id="UP001595443">
    <property type="component" value="Unassembled WGS sequence"/>
</dbReference>
<dbReference type="RefSeq" id="WP_377835454.1">
    <property type="nucleotide sequence ID" value="NZ_JBHRSK010000021.1"/>
</dbReference>
<keyword evidence="3" id="KW-0472">Membrane</keyword>
<organism evidence="4 5">
    <name type="scientific">Acidimangrovimonas pyrenivorans</name>
    <dbReference type="NCBI Taxonomy" id="2030798"/>
    <lineage>
        <taxon>Bacteria</taxon>
        <taxon>Pseudomonadati</taxon>
        <taxon>Pseudomonadota</taxon>
        <taxon>Alphaproteobacteria</taxon>
        <taxon>Rhodobacterales</taxon>
        <taxon>Paracoccaceae</taxon>
        <taxon>Acidimangrovimonas</taxon>
    </lineage>
</organism>